<accession>A0A8C4MLY5</accession>
<dbReference type="GeneTree" id="ENSGT00390000014827"/>
<evidence type="ECO:0000256" key="5">
    <source>
        <dbReference type="ARBA" id="ARBA00022989"/>
    </source>
</evidence>
<evidence type="ECO:0000256" key="7">
    <source>
        <dbReference type="SAM" id="MobiDB-lite"/>
    </source>
</evidence>
<sequence length="328" mass="35592">MPWAWRCPNPSAAVTASLVSNSYAEGHFGQRSGGLGPGRTGRGHPGRKGCSGLGQGGFPFARPAGADSAVRGGATPHTPRCTRLGCALGAGRRSAPGRDHSQGTRDRQPPEDRLRLPNLLLSRDFGDPAAKPAYAVAKATGRCQREREGGVCRVSVCWPRRLQEWPSLNFQPLRPRSPLQAVPLPLEAMGRISGLVPSRFLTLLAHLVVVITLFWSRDSNIQACLPLTFTPEEYEKQDIQLVAALSVTLGLFAVELAGFFLGVSMFNSTQSLISIGAHCSASVALSFFIFERWECTTYWYIFVFCSALPAVTEMALFISVFGLKKKPF</sequence>
<feature type="transmembrane region" description="Helical" evidence="8">
    <location>
        <begin position="299"/>
        <end position="323"/>
    </location>
</feature>
<dbReference type="GO" id="GO:0016020">
    <property type="term" value="C:membrane"/>
    <property type="evidence" value="ECO:0007669"/>
    <property type="project" value="UniProtKB-SubCell"/>
</dbReference>
<dbReference type="Pfam" id="PF14995">
    <property type="entry name" value="TMEM107"/>
    <property type="match status" value="1"/>
</dbReference>
<dbReference type="CTD" id="84314"/>
<dbReference type="PANTHER" id="PTHR34341">
    <property type="entry name" value="TRANSMEMBRANE PROTEIN 107"/>
    <property type="match status" value="1"/>
</dbReference>
<evidence type="ECO:0000313" key="9">
    <source>
        <dbReference type="Ensembl" id="ENSEASP00005028667.1"/>
    </source>
</evidence>
<dbReference type="PANTHER" id="PTHR34341:SF1">
    <property type="entry name" value="TRANSMEMBRANE PROTEIN 107"/>
    <property type="match status" value="1"/>
</dbReference>
<protein>
    <recommendedName>
        <fullName evidence="2">Transmembrane protein 107</fullName>
    </recommendedName>
</protein>
<dbReference type="RefSeq" id="XP_014717068.2">
    <property type="nucleotide sequence ID" value="XM_014861582.3"/>
</dbReference>
<name>A0A8C4MLY5_EQUAS</name>
<dbReference type="InterPro" id="IPR029248">
    <property type="entry name" value="TMEM107"/>
</dbReference>
<evidence type="ECO:0000256" key="1">
    <source>
        <dbReference type="ARBA" id="ARBA00004141"/>
    </source>
</evidence>
<feature type="compositionally biased region" description="Gly residues" evidence="7">
    <location>
        <begin position="31"/>
        <end position="40"/>
    </location>
</feature>
<dbReference type="KEGG" id="eai:106844238"/>
<evidence type="ECO:0000256" key="4">
    <source>
        <dbReference type="ARBA" id="ARBA00022794"/>
    </source>
</evidence>
<evidence type="ECO:0000256" key="2">
    <source>
        <dbReference type="ARBA" id="ARBA00015652"/>
    </source>
</evidence>
<dbReference type="GO" id="GO:0036038">
    <property type="term" value="C:MKS complex"/>
    <property type="evidence" value="ECO:0007669"/>
    <property type="project" value="TreeGrafter"/>
</dbReference>
<dbReference type="GeneID" id="106844238"/>
<dbReference type="Proteomes" id="UP000694387">
    <property type="component" value="Chromosome 13"/>
</dbReference>
<comment type="subcellular location">
    <subcellularLocation>
        <location evidence="1">Membrane</location>
        <topology evidence="1">Multi-pass membrane protein</topology>
    </subcellularLocation>
</comment>
<keyword evidence="6 8" id="KW-0472">Membrane</keyword>
<evidence type="ECO:0000256" key="6">
    <source>
        <dbReference type="ARBA" id="ARBA00023136"/>
    </source>
</evidence>
<dbReference type="AlphaFoldDB" id="A0A8C4MLY5"/>
<organism evidence="9 10">
    <name type="scientific">Equus asinus</name>
    <name type="common">Donkey</name>
    <name type="synonym">Equus africanus asinus</name>
    <dbReference type="NCBI Taxonomy" id="9793"/>
    <lineage>
        <taxon>Eukaryota</taxon>
        <taxon>Metazoa</taxon>
        <taxon>Chordata</taxon>
        <taxon>Craniata</taxon>
        <taxon>Vertebrata</taxon>
        <taxon>Euteleostomi</taxon>
        <taxon>Mammalia</taxon>
        <taxon>Eutheria</taxon>
        <taxon>Laurasiatheria</taxon>
        <taxon>Perissodactyla</taxon>
        <taxon>Equidae</taxon>
        <taxon>Equus</taxon>
    </lineage>
</organism>
<feature type="transmembrane region" description="Helical" evidence="8">
    <location>
        <begin position="239"/>
        <end position="263"/>
    </location>
</feature>
<dbReference type="GO" id="GO:1904491">
    <property type="term" value="P:protein localization to ciliary transition zone"/>
    <property type="evidence" value="ECO:0007669"/>
    <property type="project" value="TreeGrafter"/>
</dbReference>
<gene>
    <name evidence="9" type="primary">TMEM107</name>
</gene>
<evidence type="ECO:0000256" key="3">
    <source>
        <dbReference type="ARBA" id="ARBA00022692"/>
    </source>
</evidence>
<reference evidence="9" key="3">
    <citation type="submission" date="2025-09" db="UniProtKB">
        <authorList>
            <consortium name="Ensembl"/>
        </authorList>
    </citation>
    <scope>IDENTIFICATION</scope>
</reference>
<evidence type="ECO:0000313" key="10">
    <source>
        <dbReference type="Proteomes" id="UP000694387"/>
    </source>
</evidence>
<keyword evidence="3 8" id="KW-0812">Transmembrane</keyword>
<proteinExistence type="predicted"/>
<reference evidence="9 10" key="1">
    <citation type="journal article" date="2020" name="Nat. Commun.">
        <title>Donkey genomes provide new insights into domestication and selection for coat color.</title>
        <authorList>
            <person name="Wang"/>
            <person name="C."/>
            <person name="Li"/>
            <person name="H."/>
            <person name="Guo"/>
            <person name="Y."/>
            <person name="Huang"/>
            <person name="J."/>
            <person name="Sun"/>
            <person name="Y."/>
            <person name="Min"/>
            <person name="J."/>
            <person name="Wang"/>
            <person name="J."/>
            <person name="Fang"/>
            <person name="X."/>
            <person name="Zhao"/>
            <person name="Z."/>
            <person name="Wang"/>
            <person name="S."/>
            <person name="Zhang"/>
            <person name="Y."/>
            <person name="Liu"/>
            <person name="Q."/>
            <person name="Jiang"/>
            <person name="Q."/>
            <person name="Wang"/>
            <person name="X."/>
            <person name="Guo"/>
            <person name="Y."/>
            <person name="Yang"/>
            <person name="C."/>
            <person name="Wang"/>
            <person name="Y."/>
            <person name="Tian"/>
            <person name="F."/>
            <person name="Zhuang"/>
            <person name="G."/>
            <person name="Fan"/>
            <person name="Y."/>
            <person name="Gao"/>
            <person name="Q."/>
            <person name="Li"/>
            <person name="Y."/>
            <person name="Ju"/>
            <person name="Z."/>
            <person name="Li"/>
            <person name="J."/>
            <person name="Li"/>
            <person name="R."/>
            <person name="Hou"/>
            <person name="M."/>
            <person name="Yang"/>
            <person name="G."/>
            <person name="Liu"/>
            <person name="G."/>
            <person name="Liu"/>
            <person name="W."/>
            <person name="Guo"/>
            <person name="J."/>
            <person name="Pan"/>
            <person name="S."/>
            <person name="Fan"/>
            <person name="G."/>
            <person name="Zhang"/>
            <person name="W."/>
            <person name="Zhang"/>
            <person name="R."/>
            <person name="Yu"/>
            <person name="J."/>
            <person name="Zhang"/>
            <person name="X."/>
            <person name="Yin"/>
            <person name="Q."/>
            <person name="Ji"/>
            <person name="C."/>
            <person name="Jin"/>
            <person name="Y."/>
            <person name="Yue"/>
            <person name="G."/>
            <person name="Liu"/>
            <person name="M."/>
            <person name="Xu"/>
            <person name="J."/>
            <person name="Liu"/>
            <person name="S."/>
            <person name="Jordana"/>
            <person name="J."/>
            <person name="Noce"/>
            <person name="A."/>
            <person name="Amills"/>
            <person name="M."/>
            <person name="Wu"/>
            <person name="D.D."/>
            <person name="Li"/>
            <person name="S."/>
            <person name="Zhou"/>
            <person name="X. and Zhong"/>
            <person name="J."/>
        </authorList>
    </citation>
    <scope>NUCLEOTIDE SEQUENCE [LARGE SCALE GENOMIC DNA]</scope>
</reference>
<keyword evidence="4" id="KW-0970">Cilium biogenesis/degradation</keyword>
<dbReference type="Ensembl" id="ENSEAST00005031140.2">
    <property type="protein sequence ID" value="ENSEASP00005028667.1"/>
    <property type="gene ID" value="ENSEASG00005019505.2"/>
</dbReference>
<evidence type="ECO:0000256" key="8">
    <source>
        <dbReference type="SAM" id="Phobius"/>
    </source>
</evidence>
<feature type="region of interest" description="Disordered" evidence="7">
    <location>
        <begin position="28"/>
        <end position="113"/>
    </location>
</feature>
<feature type="transmembrane region" description="Helical" evidence="8">
    <location>
        <begin position="275"/>
        <end position="293"/>
    </location>
</feature>
<keyword evidence="10" id="KW-1185">Reference proteome</keyword>
<feature type="transmembrane region" description="Helical" evidence="8">
    <location>
        <begin position="200"/>
        <end position="217"/>
    </location>
</feature>
<feature type="compositionally biased region" description="Basic and acidic residues" evidence="7">
    <location>
        <begin position="96"/>
        <end position="113"/>
    </location>
</feature>
<keyword evidence="5 8" id="KW-1133">Transmembrane helix</keyword>
<reference evidence="9" key="2">
    <citation type="submission" date="2025-08" db="UniProtKB">
        <authorList>
            <consortium name="Ensembl"/>
        </authorList>
    </citation>
    <scope>IDENTIFICATION</scope>
</reference>
<dbReference type="GO" id="GO:1905515">
    <property type="term" value="P:non-motile cilium assembly"/>
    <property type="evidence" value="ECO:0007669"/>
    <property type="project" value="TreeGrafter"/>
</dbReference>